<dbReference type="Pfam" id="PF03024">
    <property type="entry name" value="Folate_rec"/>
    <property type="match status" value="1"/>
</dbReference>
<dbReference type="OrthoDB" id="5982264at2759"/>
<dbReference type="PANTHER" id="PTHR10517">
    <property type="entry name" value="FOLATE RECEPTOR"/>
    <property type="match status" value="1"/>
</dbReference>
<dbReference type="PANTHER" id="PTHR10517:SF28">
    <property type="entry name" value="COILIN"/>
    <property type="match status" value="1"/>
</dbReference>
<evidence type="ECO:0000313" key="5">
    <source>
        <dbReference type="EMBL" id="CAC5382242.1"/>
    </source>
</evidence>
<proteinExistence type="inferred from homology"/>
<accession>A0A6J8BEL1</accession>
<reference evidence="5 6" key="1">
    <citation type="submission" date="2020-06" db="EMBL/GenBank/DDBJ databases">
        <authorList>
            <person name="Li R."/>
            <person name="Bekaert M."/>
        </authorList>
    </citation>
    <scope>NUCLEOTIDE SEQUENCE [LARGE SCALE GENOMIC DNA]</scope>
    <source>
        <strain evidence="6">wild</strain>
    </source>
</reference>
<evidence type="ECO:0000256" key="2">
    <source>
        <dbReference type="ARBA" id="ARBA00022729"/>
    </source>
</evidence>
<evidence type="ECO:0000259" key="4">
    <source>
        <dbReference type="Pfam" id="PF03024"/>
    </source>
</evidence>
<evidence type="ECO:0000256" key="1">
    <source>
        <dbReference type="ARBA" id="ARBA00007932"/>
    </source>
</evidence>
<evidence type="ECO:0000313" key="6">
    <source>
        <dbReference type="Proteomes" id="UP000507470"/>
    </source>
</evidence>
<dbReference type="Proteomes" id="UP000507470">
    <property type="component" value="Unassembled WGS sequence"/>
</dbReference>
<evidence type="ECO:0000256" key="3">
    <source>
        <dbReference type="ARBA" id="ARBA00023157"/>
    </source>
</evidence>
<organism evidence="5 6">
    <name type="scientific">Mytilus coruscus</name>
    <name type="common">Sea mussel</name>
    <dbReference type="NCBI Taxonomy" id="42192"/>
    <lineage>
        <taxon>Eukaryota</taxon>
        <taxon>Metazoa</taxon>
        <taxon>Spiralia</taxon>
        <taxon>Lophotrochozoa</taxon>
        <taxon>Mollusca</taxon>
        <taxon>Bivalvia</taxon>
        <taxon>Autobranchia</taxon>
        <taxon>Pteriomorphia</taxon>
        <taxon>Mytilida</taxon>
        <taxon>Mytiloidea</taxon>
        <taxon>Mytilidae</taxon>
        <taxon>Mytilinae</taxon>
        <taxon>Mytilus</taxon>
    </lineage>
</organism>
<dbReference type="GO" id="GO:0038023">
    <property type="term" value="F:signaling receptor activity"/>
    <property type="evidence" value="ECO:0007669"/>
    <property type="project" value="TreeGrafter"/>
</dbReference>
<feature type="domain" description="Folate receptor-like" evidence="4">
    <location>
        <begin position="32"/>
        <end position="152"/>
    </location>
</feature>
<dbReference type="GO" id="GO:0009897">
    <property type="term" value="C:external side of plasma membrane"/>
    <property type="evidence" value="ECO:0007669"/>
    <property type="project" value="TreeGrafter"/>
</dbReference>
<dbReference type="InterPro" id="IPR004269">
    <property type="entry name" value="Folate_rcpt"/>
</dbReference>
<keyword evidence="2" id="KW-0732">Signal</keyword>
<dbReference type="InterPro" id="IPR018143">
    <property type="entry name" value="Folate_rcpt-like"/>
</dbReference>
<dbReference type="AlphaFoldDB" id="A0A6J8BEL1"/>
<sequence length="184" mass="21361">MIVSTQIEVEYQVFEQKPQQQCTYFEIDRYATPTHGLVNCSWYAPKACCKTTEVISVFTTMFPLYGATQACQNQLNYMMCFFCDPNQRIWYNQDTDHKVHICADFCRMVYKSCRSAQYNGNEIGESYLNETSFCEAQNFRLVEGKKNCFNFDPTVFGRTSMLEVNITIMFGVTIILMSLQDILS</sequence>
<comment type="similarity">
    <text evidence="1">Belongs to the folate receptor family.</text>
</comment>
<keyword evidence="6" id="KW-1185">Reference proteome</keyword>
<gene>
    <name evidence="5" type="ORF">MCOR_18089</name>
</gene>
<keyword evidence="3" id="KW-1015">Disulfide bond</keyword>
<protein>
    <recommendedName>
        <fullName evidence="4">Folate receptor-like domain-containing protein</fullName>
    </recommendedName>
</protein>
<name>A0A6J8BEL1_MYTCO</name>
<dbReference type="EMBL" id="CACVKT020003176">
    <property type="protein sequence ID" value="CAC5382242.1"/>
    <property type="molecule type" value="Genomic_DNA"/>
</dbReference>